<gene>
    <name evidence="2" type="ORF">ACFQ0I_15120</name>
</gene>
<accession>A0ABW3BW12</accession>
<organism evidence="2 3">
    <name type="scientific">Mariniflexile aquimaris</name>
    <dbReference type="NCBI Taxonomy" id="881009"/>
    <lineage>
        <taxon>Bacteria</taxon>
        <taxon>Pseudomonadati</taxon>
        <taxon>Bacteroidota</taxon>
        <taxon>Flavobacteriia</taxon>
        <taxon>Flavobacteriales</taxon>
        <taxon>Flavobacteriaceae</taxon>
        <taxon>Mariniflexile</taxon>
    </lineage>
</organism>
<keyword evidence="3" id="KW-1185">Reference proteome</keyword>
<evidence type="ECO:0000313" key="2">
    <source>
        <dbReference type="EMBL" id="MFD0837108.1"/>
    </source>
</evidence>
<dbReference type="Pfam" id="PF13455">
    <property type="entry name" value="MUG113"/>
    <property type="match status" value="1"/>
</dbReference>
<evidence type="ECO:0000259" key="1">
    <source>
        <dbReference type="SMART" id="SM00974"/>
    </source>
</evidence>
<reference evidence="3" key="1">
    <citation type="journal article" date="2019" name="Int. J. Syst. Evol. Microbiol.">
        <title>The Global Catalogue of Microorganisms (GCM) 10K type strain sequencing project: providing services to taxonomists for standard genome sequencing and annotation.</title>
        <authorList>
            <consortium name="The Broad Institute Genomics Platform"/>
            <consortium name="The Broad Institute Genome Sequencing Center for Infectious Disease"/>
            <person name="Wu L."/>
            <person name="Ma J."/>
        </authorList>
    </citation>
    <scope>NUCLEOTIDE SEQUENCE [LARGE SCALE GENOMIC DNA]</scope>
    <source>
        <strain evidence="3">CCUG 60529</strain>
    </source>
</reference>
<proteinExistence type="predicted"/>
<name>A0ABW3BW12_9FLAO</name>
<dbReference type="EMBL" id="JBHTIB010000015">
    <property type="protein sequence ID" value="MFD0837108.1"/>
    <property type="molecule type" value="Genomic_DNA"/>
</dbReference>
<sequence>MSKKKTLEDIFNDDEFGILDSKPKNSNIKTEDERLIESFQEINSFFEKNNREPETTNVTEFKLLSRLKALRQDGKKIEILKPFDINNLLNTKEEIKSVADILNSDDLGILDTDETLSIFKLKHVSSSKDRADSDYIAQRKKMSDKDFLPYESMFKEVHKQLRERKISLKKFRNPEKNLIKGNYYVLDGILLYLEEIDLSRTLEDEPVSDKNRKDGRTRIIFENGTMSNMLYRSIGKQLLENGHLVTKTEIETSKELFNNVNAVNEDDLETGWIYILKSKSTNQEIASIKNLYKIGYSTVPVPERVKNAAKEPTYLMADVQIIEAYKTYNLNTQKFEQLIQRFFAEVCLNVDIHDDKGRRITPREWFVVPLDIINKSIELLITGEIVNYRYDATNIEIVEK</sequence>
<dbReference type="RefSeq" id="WP_379943683.1">
    <property type="nucleotide sequence ID" value="NZ_JBHTIB010000015.1"/>
</dbReference>
<feature type="domain" description="Bacteriophage T5 Orf172 DNA-binding" evidence="1">
    <location>
        <begin position="286"/>
        <end position="380"/>
    </location>
</feature>
<comment type="caution">
    <text evidence="2">The sequence shown here is derived from an EMBL/GenBank/DDBJ whole genome shotgun (WGS) entry which is preliminary data.</text>
</comment>
<protein>
    <submittedName>
        <fullName evidence="2">GIY-YIG nuclease family protein</fullName>
    </submittedName>
</protein>
<dbReference type="SMART" id="SM00974">
    <property type="entry name" value="T5orf172"/>
    <property type="match status" value="1"/>
</dbReference>
<evidence type="ECO:0000313" key="3">
    <source>
        <dbReference type="Proteomes" id="UP001597011"/>
    </source>
</evidence>
<dbReference type="InterPro" id="IPR018306">
    <property type="entry name" value="Phage_T5_Orf172_DNA-bd"/>
</dbReference>
<dbReference type="Proteomes" id="UP001597011">
    <property type="component" value="Unassembled WGS sequence"/>
</dbReference>